<keyword evidence="2" id="KW-1185">Reference proteome</keyword>
<name>A0AAN7LYG1_TRANT</name>
<proteinExistence type="predicted"/>
<dbReference type="EMBL" id="JAXQNO010000006">
    <property type="protein sequence ID" value="KAK4795581.1"/>
    <property type="molecule type" value="Genomic_DNA"/>
</dbReference>
<dbReference type="AlphaFoldDB" id="A0AAN7LYG1"/>
<sequence length="125" mass="14065">MFHWARESPAPGQEGHNAVAKFTQPNSARVGHSHRLTRRFLNALITQASQTISLSLSLSLSRWLNLHLFPLRRERESGLLPLALSSLLRLRFGSQISDLPILDLANPDRRLIPRGKNPRSVDLST</sequence>
<protein>
    <submittedName>
        <fullName evidence="1">Uncharacterized protein</fullName>
    </submittedName>
</protein>
<organism evidence="1 2">
    <name type="scientific">Trapa natans</name>
    <name type="common">Water chestnut</name>
    <dbReference type="NCBI Taxonomy" id="22666"/>
    <lineage>
        <taxon>Eukaryota</taxon>
        <taxon>Viridiplantae</taxon>
        <taxon>Streptophyta</taxon>
        <taxon>Embryophyta</taxon>
        <taxon>Tracheophyta</taxon>
        <taxon>Spermatophyta</taxon>
        <taxon>Magnoliopsida</taxon>
        <taxon>eudicotyledons</taxon>
        <taxon>Gunneridae</taxon>
        <taxon>Pentapetalae</taxon>
        <taxon>rosids</taxon>
        <taxon>malvids</taxon>
        <taxon>Myrtales</taxon>
        <taxon>Lythraceae</taxon>
        <taxon>Trapa</taxon>
    </lineage>
</organism>
<gene>
    <name evidence="1" type="ORF">SAY86_027907</name>
</gene>
<comment type="caution">
    <text evidence="1">The sequence shown here is derived from an EMBL/GenBank/DDBJ whole genome shotgun (WGS) entry which is preliminary data.</text>
</comment>
<reference evidence="1 2" key="1">
    <citation type="journal article" date="2023" name="Hortic Res">
        <title>Pangenome of water caltrop reveals structural variations and asymmetric subgenome divergence after allopolyploidization.</title>
        <authorList>
            <person name="Zhang X."/>
            <person name="Chen Y."/>
            <person name="Wang L."/>
            <person name="Yuan Y."/>
            <person name="Fang M."/>
            <person name="Shi L."/>
            <person name="Lu R."/>
            <person name="Comes H.P."/>
            <person name="Ma Y."/>
            <person name="Chen Y."/>
            <person name="Huang G."/>
            <person name="Zhou Y."/>
            <person name="Zheng Z."/>
            <person name="Qiu Y."/>
        </authorList>
    </citation>
    <scope>NUCLEOTIDE SEQUENCE [LARGE SCALE GENOMIC DNA]</scope>
    <source>
        <strain evidence="1">F231</strain>
    </source>
</reference>
<dbReference type="Proteomes" id="UP001346149">
    <property type="component" value="Unassembled WGS sequence"/>
</dbReference>
<evidence type="ECO:0000313" key="2">
    <source>
        <dbReference type="Proteomes" id="UP001346149"/>
    </source>
</evidence>
<evidence type="ECO:0000313" key="1">
    <source>
        <dbReference type="EMBL" id="KAK4795581.1"/>
    </source>
</evidence>
<accession>A0AAN7LYG1</accession>